<dbReference type="Proteomes" id="UP000051176">
    <property type="component" value="Unassembled WGS sequence"/>
</dbReference>
<dbReference type="InterPro" id="IPR050624">
    <property type="entry name" value="HTH-type_Tx_Regulator"/>
</dbReference>
<dbReference type="InterPro" id="IPR039532">
    <property type="entry name" value="TetR_C_Firmicutes"/>
</dbReference>
<dbReference type="STRING" id="357278.IV61_GL002276"/>
<protein>
    <submittedName>
        <fullName evidence="4">Transcriptional regulator</fullName>
    </submittedName>
</protein>
<dbReference type="eggNOG" id="COG1309">
    <property type="taxonomic scope" value="Bacteria"/>
</dbReference>
<feature type="DNA-binding region" description="H-T-H motif" evidence="2">
    <location>
        <begin position="33"/>
        <end position="52"/>
    </location>
</feature>
<evidence type="ECO:0000256" key="2">
    <source>
        <dbReference type="PROSITE-ProRule" id="PRU00335"/>
    </source>
</evidence>
<proteinExistence type="predicted"/>
<dbReference type="Gene3D" id="1.10.357.10">
    <property type="entry name" value="Tetracycline Repressor, domain 2"/>
    <property type="match status" value="1"/>
</dbReference>
<dbReference type="AlphaFoldDB" id="A0A0R1GTZ9"/>
<sequence>MIGGITMAASETKERIAEALASLLNHNTFDKITVREIADEAEVHRKTFYYYFADKYELLTFVYQHFIVEAPRHEQPVALTLENWRPATIQLLERIADNSKIFLNAYPYDDGVWRQSMNEFVASRLSILLHAMPEYRYLKEDVIDTSAEFIAAGALGIINKWANDNFTASPRTVLDQMTTANRLFNGILDRWKLS</sequence>
<evidence type="ECO:0000256" key="1">
    <source>
        <dbReference type="ARBA" id="ARBA00023125"/>
    </source>
</evidence>
<dbReference type="PATRIC" id="fig|1267003.4.peg.2415"/>
<dbReference type="PROSITE" id="PS50977">
    <property type="entry name" value="HTH_TETR_2"/>
    <property type="match status" value="1"/>
</dbReference>
<keyword evidence="1 2" id="KW-0238">DNA-binding</keyword>
<evidence type="ECO:0000313" key="5">
    <source>
        <dbReference type="Proteomes" id="UP000051176"/>
    </source>
</evidence>
<dbReference type="GO" id="GO:0003677">
    <property type="term" value="F:DNA binding"/>
    <property type="evidence" value="ECO:0007669"/>
    <property type="project" value="UniProtKB-UniRule"/>
</dbReference>
<dbReference type="InterPro" id="IPR001647">
    <property type="entry name" value="HTH_TetR"/>
</dbReference>
<dbReference type="SUPFAM" id="SSF46689">
    <property type="entry name" value="Homeodomain-like"/>
    <property type="match status" value="1"/>
</dbReference>
<dbReference type="Pfam" id="PF00440">
    <property type="entry name" value="TetR_N"/>
    <property type="match status" value="1"/>
</dbReference>
<evidence type="ECO:0000313" key="4">
    <source>
        <dbReference type="EMBL" id="KRK37677.1"/>
    </source>
</evidence>
<name>A0A0R1GTZ9_9LACO</name>
<dbReference type="InterPro" id="IPR009057">
    <property type="entry name" value="Homeodomain-like_sf"/>
</dbReference>
<organism evidence="4 5">
    <name type="scientific">Levilactobacillus parabrevis ATCC 53295</name>
    <dbReference type="NCBI Taxonomy" id="1267003"/>
    <lineage>
        <taxon>Bacteria</taxon>
        <taxon>Bacillati</taxon>
        <taxon>Bacillota</taxon>
        <taxon>Bacilli</taxon>
        <taxon>Lactobacillales</taxon>
        <taxon>Lactobacillaceae</taxon>
        <taxon>Levilactobacillus</taxon>
    </lineage>
</organism>
<reference evidence="4 5" key="1">
    <citation type="journal article" date="2015" name="Genome Announc.">
        <title>Expanding the biotechnology potential of lactobacilli through comparative genomics of 213 strains and associated genera.</title>
        <authorList>
            <person name="Sun Z."/>
            <person name="Harris H.M."/>
            <person name="McCann A."/>
            <person name="Guo C."/>
            <person name="Argimon S."/>
            <person name="Zhang W."/>
            <person name="Yang X."/>
            <person name="Jeffery I.B."/>
            <person name="Cooney J.C."/>
            <person name="Kagawa T.F."/>
            <person name="Liu W."/>
            <person name="Song Y."/>
            <person name="Salvetti E."/>
            <person name="Wrobel A."/>
            <person name="Rasinkangas P."/>
            <person name="Parkhill J."/>
            <person name="Rea M.C."/>
            <person name="O'Sullivan O."/>
            <person name="Ritari J."/>
            <person name="Douillard F.P."/>
            <person name="Paul Ross R."/>
            <person name="Yang R."/>
            <person name="Briner A.E."/>
            <person name="Felis G.E."/>
            <person name="de Vos W.M."/>
            <person name="Barrangou R."/>
            <person name="Klaenhammer T.R."/>
            <person name="Caufield P.W."/>
            <person name="Cui Y."/>
            <person name="Zhang H."/>
            <person name="O'Toole P.W."/>
        </authorList>
    </citation>
    <scope>NUCLEOTIDE SEQUENCE [LARGE SCALE GENOMIC DNA]</scope>
    <source>
        <strain evidence="4 5">ATCC 53295</strain>
    </source>
</reference>
<evidence type="ECO:0000259" key="3">
    <source>
        <dbReference type="PROSITE" id="PS50977"/>
    </source>
</evidence>
<accession>A0A0R1GTZ9</accession>
<keyword evidence="5" id="KW-1185">Reference proteome</keyword>
<dbReference type="PANTHER" id="PTHR43479">
    <property type="entry name" value="ACREF/ENVCD OPERON REPRESSOR-RELATED"/>
    <property type="match status" value="1"/>
</dbReference>
<comment type="caution">
    <text evidence="4">The sequence shown here is derived from an EMBL/GenBank/DDBJ whole genome shotgun (WGS) entry which is preliminary data.</text>
</comment>
<dbReference type="EMBL" id="AZCZ01000009">
    <property type="protein sequence ID" value="KRK37677.1"/>
    <property type="molecule type" value="Genomic_DNA"/>
</dbReference>
<gene>
    <name evidence="4" type="ORF">FD07_GL002285</name>
</gene>
<dbReference type="Pfam" id="PF14278">
    <property type="entry name" value="TetR_C_8"/>
    <property type="match status" value="1"/>
</dbReference>
<dbReference type="PANTHER" id="PTHR43479:SF7">
    <property type="entry name" value="TETR-FAMILY TRANSCRIPTIONAL REGULATOR"/>
    <property type="match status" value="1"/>
</dbReference>
<feature type="domain" description="HTH tetR-type" evidence="3">
    <location>
        <begin position="10"/>
        <end position="70"/>
    </location>
</feature>